<feature type="compositionally biased region" description="Polar residues" evidence="11">
    <location>
        <begin position="589"/>
        <end position="620"/>
    </location>
</feature>
<evidence type="ECO:0000256" key="3">
    <source>
        <dbReference type="ARBA" id="ARBA00022475"/>
    </source>
</evidence>
<keyword evidence="10" id="KW-0807">Transducer</keyword>
<proteinExistence type="inferred from homology"/>
<dbReference type="CDD" id="cd15293">
    <property type="entry name" value="7tmC_GPR158-like"/>
    <property type="match status" value="1"/>
</dbReference>
<dbReference type="AlphaFoldDB" id="A0A8T0D048"/>
<dbReference type="GO" id="GO:0004930">
    <property type="term" value="F:G protein-coupled receptor activity"/>
    <property type="evidence" value="ECO:0007669"/>
    <property type="project" value="UniProtKB-KW"/>
</dbReference>
<keyword evidence="8" id="KW-0675">Receptor</keyword>
<comment type="caution">
    <text evidence="14">The sequence shown here is derived from an EMBL/GenBank/DDBJ whole genome shotgun (WGS) entry which is preliminary data.</text>
</comment>
<dbReference type="Pfam" id="PF00003">
    <property type="entry name" value="7tm_3"/>
    <property type="match status" value="1"/>
</dbReference>
<feature type="compositionally biased region" description="Polar residues" evidence="11">
    <location>
        <begin position="634"/>
        <end position="646"/>
    </location>
</feature>
<keyword evidence="15" id="KW-1185">Reference proteome</keyword>
<evidence type="ECO:0000259" key="13">
    <source>
        <dbReference type="PROSITE" id="PS50259"/>
    </source>
</evidence>
<sequence length="646" mass="72455">FFFELDLRNFTVNQCNLNIHLCGTTTKCEYKQYDDWLFAVDNYICRCADSYYLDNEDNGYPAPYMHAQMQLVTGDLQPRFRCRACPLGCGRCGVDRTCRAQLDLTSLRAIPLAIQSFCITICFLLGITVFRLRRTRVIKAANWILMEILLVGAVLLYFIVVVMYFPASDITCLTIPWLRELGFSIMYGVLIVKIYRVLSGFQSRKAHRVHVRDKDILKFLGIFITTTFTYMVAWTAVNLDYISSIPWNWNPDGLETHVSMIVQGQTSAPRLVNVSFQTNNYSDLTTKVASPATGLDTITFDVCRAMSWDVVVELAEFIILAVSIHYCRLVRTAPSEYNETRYISIALIIELTGSGILNVVRHLIWYSVHPDYVFLLYFARSHITVTVNMILIFGPKAWSVYRPSSTTAGASRTRATPTAPYSADPNLASSGKLNLTLNGDLDIADVNLADMDPEVIRRELKRLYTQIEMYKTKAMRKDNPHISKRRGGRKQRRFSLQPFHKRHQGQPVPGNVPLMIPTESGYCWADCRSSRGGGSSIGSSGACPKHGVKHTESCTLGNPTCGVPGSRAGSYYTYSGIVHDEEVSKLSEESTNSVEEFTPPSNAQQPQHHQLLSTAASAQQGKRRLPSSGRPNALTEQTTTSTPEKA</sequence>
<name>A0A8T0D048_9TREM</name>
<keyword evidence="6" id="KW-0297">G-protein coupled receptor</keyword>
<evidence type="ECO:0000256" key="7">
    <source>
        <dbReference type="ARBA" id="ARBA00023136"/>
    </source>
</evidence>
<feature type="region of interest" description="Disordered" evidence="11">
    <location>
        <begin position="583"/>
        <end position="646"/>
    </location>
</feature>
<evidence type="ECO:0000256" key="6">
    <source>
        <dbReference type="ARBA" id="ARBA00023040"/>
    </source>
</evidence>
<comment type="subcellular location">
    <subcellularLocation>
        <location evidence="1">Cell membrane</location>
        <topology evidence="1">Multi-pass membrane protein</topology>
    </subcellularLocation>
</comment>
<dbReference type="GO" id="GO:0005886">
    <property type="term" value="C:plasma membrane"/>
    <property type="evidence" value="ECO:0007669"/>
    <property type="project" value="UniProtKB-SubCell"/>
</dbReference>
<keyword evidence="5 12" id="KW-1133">Transmembrane helix</keyword>
<dbReference type="PANTHER" id="PTHR32546:SF26">
    <property type="entry name" value="SMOG, ISOFORM D"/>
    <property type="match status" value="1"/>
</dbReference>
<dbReference type="PROSITE" id="PS50259">
    <property type="entry name" value="G_PROTEIN_RECEP_F3_4"/>
    <property type="match status" value="1"/>
</dbReference>
<evidence type="ECO:0000256" key="11">
    <source>
        <dbReference type="SAM" id="MobiDB-lite"/>
    </source>
</evidence>
<reference evidence="14 15" key="1">
    <citation type="submission" date="2019-07" db="EMBL/GenBank/DDBJ databases">
        <title>Annotation for the trematode Paragonimus westermani.</title>
        <authorList>
            <person name="Choi Y.-J."/>
        </authorList>
    </citation>
    <scope>NUCLEOTIDE SEQUENCE [LARGE SCALE GENOMIC DNA]</scope>
    <source>
        <strain evidence="14">180907_Pwestermani</strain>
    </source>
</reference>
<dbReference type="InterPro" id="IPR043458">
    <property type="entry name" value="GPR158/179"/>
</dbReference>
<feature type="transmembrane region" description="Helical" evidence="12">
    <location>
        <begin position="177"/>
        <end position="195"/>
    </location>
</feature>
<dbReference type="Proteomes" id="UP000699462">
    <property type="component" value="Unassembled WGS sequence"/>
</dbReference>
<evidence type="ECO:0000313" key="15">
    <source>
        <dbReference type="Proteomes" id="UP000699462"/>
    </source>
</evidence>
<feature type="transmembrane region" description="Helical" evidence="12">
    <location>
        <begin position="216"/>
        <end position="237"/>
    </location>
</feature>
<feature type="transmembrane region" description="Helical" evidence="12">
    <location>
        <begin position="372"/>
        <end position="393"/>
    </location>
</feature>
<accession>A0A8T0D048</accession>
<evidence type="ECO:0000256" key="4">
    <source>
        <dbReference type="ARBA" id="ARBA00022692"/>
    </source>
</evidence>
<feature type="transmembrane region" description="Helical" evidence="12">
    <location>
        <begin position="112"/>
        <end position="132"/>
    </location>
</feature>
<evidence type="ECO:0000256" key="9">
    <source>
        <dbReference type="ARBA" id="ARBA00023180"/>
    </source>
</evidence>
<feature type="domain" description="G-protein coupled receptors family 3 profile" evidence="13">
    <location>
        <begin position="107"/>
        <end position="372"/>
    </location>
</feature>
<organism evidence="14 15">
    <name type="scientific">Paragonimus westermani</name>
    <dbReference type="NCBI Taxonomy" id="34504"/>
    <lineage>
        <taxon>Eukaryota</taxon>
        <taxon>Metazoa</taxon>
        <taxon>Spiralia</taxon>
        <taxon>Lophotrochozoa</taxon>
        <taxon>Platyhelminthes</taxon>
        <taxon>Trematoda</taxon>
        <taxon>Digenea</taxon>
        <taxon>Plagiorchiida</taxon>
        <taxon>Troglotremata</taxon>
        <taxon>Troglotrematidae</taxon>
        <taxon>Paragonimus</taxon>
    </lineage>
</organism>
<dbReference type="EMBL" id="JTDF01021881">
    <property type="protein sequence ID" value="KAF8561260.1"/>
    <property type="molecule type" value="Genomic_DNA"/>
</dbReference>
<evidence type="ECO:0000313" key="14">
    <source>
        <dbReference type="EMBL" id="KAF8561260.1"/>
    </source>
</evidence>
<comment type="similarity">
    <text evidence="2">Belongs to the G-protein coupled receptor 3 family.</text>
</comment>
<evidence type="ECO:0000256" key="1">
    <source>
        <dbReference type="ARBA" id="ARBA00004651"/>
    </source>
</evidence>
<keyword evidence="7 12" id="KW-0472">Membrane</keyword>
<keyword evidence="4 12" id="KW-0812">Transmembrane</keyword>
<evidence type="ECO:0000256" key="10">
    <source>
        <dbReference type="ARBA" id="ARBA00023224"/>
    </source>
</evidence>
<evidence type="ECO:0000256" key="5">
    <source>
        <dbReference type="ARBA" id="ARBA00022989"/>
    </source>
</evidence>
<feature type="transmembrane region" description="Helical" evidence="12">
    <location>
        <begin position="144"/>
        <end position="165"/>
    </location>
</feature>
<evidence type="ECO:0000256" key="8">
    <source>
        <dbReference type="ARBA" id="ARBA00023170"/>
    </source>
</evidence>
<feature type="non-terminal residue" evidence="14">
    <location>
        <position position="1"/>
    </location>
</feature>
<feature type="transmembrane region" description="Helical" evidence="12">
    <location>
        <begin position="342"/>
        <end position="360"/>
    </location>
</feature>
<gene>
    <name evidence="14" type="ORF">P879_02746</name>
</gene>
<keyword evidence="3" id="KW-1003">Cell membrane</keyword>
<evidence type="ECO:0000256" key="2">
    <source>
        <dbReference type="ARBA" id="ARBA00007242"/>
    </source>
</evidence>
<dbReference type="InterPro" id="IPR017978">
    <property type="entry name" value="GPCR_3_C"/>
</dbReference>
<protein>
    <recommendedName>
        <fullName evidence="13">G-protein coupled receptors family 3 profile domain-containing protein</fullName>
    </recommendedName>
</protein>
<dbReference type="OrthoDB" id="5823771at2759"/>
<keyword evidence="9" id="KW-0325">Glycoprotein</keyword>
<dbReference type="PANTHER" id="PTHR32546">
    <property type="entry name" value="G-PROTEIN COUPLED RECEPTOR 158-RELATED"/>
    <property type="match status" value="1"/>
</dbReference>
<evidence type="ECO:0000256" key="12">
    <source>
        <dbReference type="SAM" id="Phobius"/>
    </source>
</evidence>